<dbReference type="PROSITE" id="PS01229">
    <property type="entry name" value="COF_2"/>
    <property type="match status" value="1"/>
</dbReference>
<evidence type="ECO:0000256" key="7">
    <source>
        <dbReference type="ARBA" id="ARBA00022723"/>
    </source>
</evidence>
<feature type="domain" description="HMA" evidence="20">
    <location>
        <begin position="120"/>
        <end position="186"/>
    </location>
</feature>
<dbReference type="InterPro" id="IPR027256">
    <property type="entry name" value="P-typ_ATPase_IB"/>
</dbReference>
<evidence type="ECO:0000313" key="22">
    <source>
        <dbReference type="Proteomes" id="UP001453229"/>
    </source>
</evidence>
<dbReference type="Gene3D" id="2.70.150.10">
    <property type="entry name" value="Calcium-transporting ATPase, cytoplasmic transduction domain A"/>
    <property type="match status" value="1"/>
</dbReference>
<dbReference type="PRINTS" id="PR00941">
    <property type="entry name" value="CDATPASE"/>
</dbReference>
<dbReference type="Pfam" id="PF00122">
    <property type="entry name" value="E1-E2_ATPase"/>
    <property type="match status" value="1"/>
</dbReference>
<dbReference type="SUPFAM" id="SSF81665">
    <property type="entry name" value="Calcium ATPase, transmembrane domain M"/>
    <property type="match status" value="1"/>
</dbReference>
<feature type="transmembrane region" description="Helical" evidence="18">
    <location>
        <begin position="482"/>
        <end position="502"/>
    </location>
</feature>
<feature type="transmembrane region" description="Helical" evidence="18">
    <location>
        <begin position="226"/>
        <end position="244"/>
    </location>
</feature>
<keyword evidence="22" id="KW-1185">Reference proteome</keyword>
<evidence type="ECO:0000259" key="20">
    <source>
        <dbReference type="PROSITE" id="PS50846"/>
    </source>
</evidence>
<evidence type="ECO:0000256" key="9">
    <source>
        <dbReference type="ARBA" id="ARBA00022741"/>
    </source>
</evidence>
<dbReference type="InterPro" id="IPR059000">
    <property type="entry name" value="ATPase_P-type_domA"/>
</dbReference>
<keyword evidence="5" id="KW-0597">Phosphoprotein</keyword>
<dbReference type="InterPro" id="IPR008250">
    <property type="entry name" value="ATPase_P-typ_transduc_dom_A_sf"/>
</dbReference>
<keyword evidence="10 18" id="KW-0067">ATP-binding</keyword>
<evidence type="ECO:0000256" key="1">
    <source>
        <dbReference type="ARBA" id="ARBA00004651"/>
    </source>
</evidence>
<evidence type="ECO:0000256" key="10">
    <source>
        <dbReference type="ARBA" id="ARBA00022840"/>
    </source>
</evidence>
<name>A0ABZ3CV21_9GAMM</name>
<evidence type="ECO:0000256" key="19">
    <source>
        <dbReference type="SAM" id="MobiDB-lite"/>
    </source>
</evidence>
<evidence type="ECO:0000256" key="2">
    <source>
        <dbReference type="ARBA" id="ARBA00006024"/>
    </source>
</evidence>
<dbReference type="SUPFAM" id="SSF81653">
    <property type="entry name" value="Calcium ATPase, transduction domain A"/>
    <property type="match status" value="1"/>
</dbReference>
<dbReference type="PROSITE" id="PS50846">
    <property type="entry name" value="HMA_2"/>
    <property type="match status" value="2"/>
</dbReference>
<reference evidence="21 22" key="1">
    <citation type="submission" date="2024-04" db="EMBL/GenBank/DDBJ databases">
        <title>Salinicola lusitanus LLJ914,a marine bacterium isolated from the Okinawa Trough.</title>
        <authorList>
            <person name="Li J."/>
        </authorList>
    </citation>
    <scope>NUCLEOTIDE SEQUENCE [LARGE SCALE GENOMIC DNA]</scope>
    <source>
        <strain evidence="21 22">LLJ914</strain>
    </source>
</reference>
<dbReference type="Pfam" id="PF00403">
    <property type="entry name" value="HMA"/>
    <property type="match status" value="2"/>
</dbReference>
<keyword evidence="13" id="KW-0186">Copper</keyword>
<evidence type="ECO:0000256" key="11">
    <source>
        <dbReference type="ARBA" id="ARBA00022967"/>
    </source>
</evidence>
<keyword evidence="12 18" id="KW-1133">Transmembrane helix</keyword>
<evidence type="ECO:0000256" key="14">
    <source>
        <dbReference type="ARBA" id="ARBA00023065"/>
    </source>
</evidence>
<dbReference type="NCBIfam" id="TIGR00003">
    <property type="entry name" value="copper ion binding protein"/>
    <property type="match status" value="2"/>
</dbReference>
<evidence type="ECO:0000256" key="5">
    <source>
        <dbReference type="ARBA" id="ARBA00022553"/>
    </source>
</evidence>
<dbReference type="InterPro" id="IPR017969">
    <property type="entry name" value="Heavy-metal-associated_CS"/>
</dbReference>
<protein>
    <recommendedName>
        <fullName evidence="16">P-type Zn(2+) transporter</fullName>
        <ecNumber evidence="16">7.2.2.12</ecNumber>
    </recommendedName>
</protein>
<dbReference type="Gene3D" id="3.40.1110.10">
    <property type="entry name" value="Calcium-transporting ATPase, cytoplasmic domain N"/>
    <property type="match status" value="1"/>
</dbReference>
<dbReference type="InterPro" id="IPR051014">
    <property type="entry name" value="Cation_Transport_ATPase_IB"/>
</dbReference>
<dbReference type="Proteomes" id="UP001453229">
    <property type="component" value="Chromosome"/>
</dbReference>
<evidence type="ECO:0000256" key="15">
    <source>
        <dbReference type="ARBA" id="ARBA00023136"/>
    </source>
</evidence>
<dbReference type="InterPro" id="IPR018303">
    <property type="entry name" value="ATPase_P-typ_P_site"/>
</dbReference>
<dbReference type="NCBIfam" id="TIGR01494">
    <property type="entry name" value="ATPase_P-type"/>
    <property type="match status" value="1"/>
</dbReference>
<gene>
    <name evidence="21" type="ORF">AAGT95_03360</name>
</gene>
<keyword evidence="3" id="KW-0813">Transport</keyword>
<evidence type="ECO:0000313" key="21">
    <source>
        <dbReference type="EMBL" id="XAD55031.1"/>
    </source>
</evidence>
<feature type="transmembrane region" description="Helical" evidence="18">
    <location>
        <begin position="451"/>
        <end position="470"/>
    </location>
</feature>
<dbReference type="InterPro" id="IPR023298">
    <property type="entry name" value="ATPase_P-typ_TM_dom_sf"/>
</dbReference>
<dbReference type="InterPro" id="IPR001757">
    <property type="entry name" value="P_typ_ATPase"/>
</dbReference>
<evidence type="ECO:0000256" key="12">
    <source>
        <dbReference type="ARBA" id="ARBA00022989"/>
    </source>
</evidence>
<evidence type="ECO:0000256" key="8">
    <source>
        <dbReference type="ARBA" id="ARBA00022737"/>
    </source>
</evidence>
<sequence>MPATHTEASGNTYQWTVQGMDCPSCAGKIRGAVERLKGVSDVQVSVMKETLRLGLDTQQTSMERVAKTVERLGYSVQFMPDSDTASPENSSECHSPCCDGNAQDNDAETVTVPDRADAESTLSWKVGGMDCASCAAKIRGGVENLPGVSDVKVSVMNETLTLKLDEQQTSPDSVEKSIKRLGYSVTPRTAITGNGSNGASSTADEGVAEAVSASPKRWFLHGKGRLVVMTGAVLLAAVAVRLVASESLAYWGFILACLVGLVPVAKRAFSAARAGMPFTIEMLMTIAAGGALIIGAAEEAALVVFLFAVGEVLEGVAADRARSSIRALGDLVPKSALVEDAQRATRKVNAANLKIGQIVVARPGDRIPADGQIIEGTSSIDESPVTGESVPKSKTLDESVFAGSINNDAVLRIRVTKAPEDNTIARIIRLVEEAQEARAPTERFIDRFSRVYMPAVVGTALLVAIIPPLLFGGAWGEWTYRALALLLIGCPCALVISVPASIASSLSTGARRGLLLKGGAVIESTAKASLVTFDKTGTLTAGKPVVTDVQAAADDHDEADVVALAASVEAGSSHPLAEAVLSHAESRHIAFSQGADARVIAGHGVEASVDGHRSYVGSPRYAEDQGVLTEALKTRIAALEEQGKTAVVVFRDGAIVGLIAMRDEPRTDAIDGIKDLQALGIRSVMLTGDNPRTAKAIADPLGIEFQAGLLPDDKVTAIKGMVAKDRVIMVGDGINDAPALATADVGVAMGSGTDVALETADGALLRNRVTDIATMIRLARATMNNIRQNITIALGLKAVFLLTTMFGLTGLWVAIMADTGATVLVTLNALRLLRFENRQGPTRGGGASVNVPPESSGQAASPASA</sequence>
<feature type="transmembrane region" description="Helical" evidence="18">
    <location>
        <begin position="790"/>
        <end position="808"/>
    </location>
</feature>
<dbReference type="SFLD" id="SFLDF00027">
    <property type="entry name" value="p-type_atpase"/>
    <property type="match status" value="1"/>
</dbReference>
<dbReference type="PROSITE" id="PS00154">
    <property type="entry name" value="ATPASE_E1_E2"/>
    <property type="match status" value="1"/>
</dbReference>
<keyword evidence="11" id="KW-1278">Translocase</keyword>
<dbReference type="EMBL" id="CP151919">
    <property type="protein sequence ID" value="XAD55031.1"/>
    <property type="molecule type" value="Genomic_DNA"/>
</dbReference>
<accession>A0ABZ3CV21</accession>
<feature type="domain" description="HMA" evidence="20">
    <location>
        <begin position="11"/>
        <end position="77"/>
    </location>
</feature>
<dbReference type="InterPro" id="IPR036412">
    <property type="entry name" value="HAD-like_sf"/>
</dbReference>
<evidence type="ECO:0000256" key="3">
    <source>
        <dbReference type="ARBA" id="ARBA00022448"/>
    </source>
</evidence>
<evidence type="ECO:0000256" key="17">
    <source>
        <dbReference type="ARBA" id="ARBA00047308"/>
    </source>
</evidence>
<evidence type="ECO:0000256" key="16">
    <source>
        <dbReference type="ARBA" id="ARBA00039097"/>
    </source>
</evidence>
<feature type="transmembrane region" description="Helical" evidence="18">
    <location>
        <begin position="250"/>
        <end position="269"/>
    </location>
</feature>
<comment type="subcellular location">
    <subcellularLocation>
        <location evidence="1">Cell membrane</location>
        <topology evidence="1">Multi-pass membrane protein</topology>
    </subcellularLocation>
</comment>
<dbReference type="SFLD" id="SFLDG00002">
    <property type="entry name" value="C1.7:_P-type_atpase_like"/>
    <property type="match status" value="1"/>
</dbReference>
<dbReference type="InterPro" id="IPR006121">
    <property type="entry name" value="HMA_dom"/>
</dbReference>
<dbReference type="PRINTS" id="PR00119">
    <property type="entry name" value="CATATPASE"/>
</dbReference>
<feature type="region of interest" description="Disordered" evidence="19">
    <location>
        <begin position="842"/>
        <end position="865"/>
    </location>
</feature>
<comment type="catalytic activity">
    <reaction evidence="17">
        <text>Zn(2+)(in) + ATP + H2O = Zn(2+)(out) + ADP + phosphate + H(+)</text>
        <dbReference type="Rhea" id="RHEA:20621"/>
        <dbReference type="ChEBI" id="CHEBI:15377"/>
        <dbReference type="ChEBI" id="CHEBI:15378"/>
        <dbReference type="ChEBI" id="CHEBI:29105"/>
        <dbReference type="ChEBI" id="CHEBI:30616"/>
        <dbReference type="ChEBI" id="CHEBI:43474"/>
        <dbReference type="ChEBI" id="CHEBI:456216"/>
        <dbReference type="EC" id="7.2.2.12"/>
    </reaction>
</comment>
<dbReference type="CDD" id="cd07546">
    <property type="entry name" value="P-type_ATPase_Pb_Zn_Cd2-like"/>
    <property type="match status" value="1"/>
</dbReference>
<dbReference type="NCBIfam" id="TIGR01512">
    <property type="entry name" value="ATPase-IB2_Cd"/>
    <property type="match status" value="1"/>
</dbReference>
<evidence type="ECO:0000256" key="6">
    <source>
        <dbReference type="ARBA" id="ARBA00022692"/>
    </source>
</evidence>
<dbReference type="NCBIfam" id="TIGR01525">
    <property type="entry name" value="ATPase-IB_hvy"/>
    <property type="match status" value="1"/>
</dbReference>
<dbReference type="PANTHER" id="PTHR48085:SF5">
    <property type="entry name" value="CADMIUM_ZINC-TRANSPORTING ATPASE HMA4-RELATED"/>
    <property type="match status" value="1"/>
</dbReference>
<keyword evidence="15 18" id="KW-0472">Membrane</keyword>
<dbReference type="PROSITE" id="PS01047">
    <property type="entry name" value="HMA_1"/>
    <property type="match status" value="2"/>
</dbReference>
<dbReference type="Gene3D" id="3.30.70.100">
    <property type="match status" value="2"/>
</dbReference>
<comment type="similarity">
    <text evidence="2 18">Belongs to the cation transport ATPase (P-type) (TC 3.A.3) family. Type IB subfamily.</text>
</comment>
<dbReference type="Pfam" id="PF00702">
    <property type="entry name" value="Hydrolase"/>
    <property type="match status" value="1"/>
</dbReference>
<keyword evidence="6 18" id="KW-0812">Transmembrane</keyword>
<dbReference type="NCBIfam" id="TIGR01511">
    <property type="entry name" value="ATPase-IB1_Cu"/>
    <property type="match status" value="1"/>
</dbReference>
<keyword evidence="4 18" id="KW-1003">Cell membrane</keyword>
<proteinExistence type="inferred from homology"/>
<dbReference type="CDD" id="cd00371">
    <property type="entry name" value="HMA"/>
    <property type="match status" value="2"/>
</dbReference>
<keyword evidence="8" id="KW-0677">Repeat</keyword>
<dbReference type="InterPro" id="IPR036163">
    <property type="entry name" value="HMA_dom_sf"/>
</dbReference>
<dbReference type="InterPro" id="IPR023299">
    <property type="entry name" value="ATPase_P-typ_cyto_dom_N"/>
</dbReference>
<feature type="compositionally biased region" description="Polar residues" evidence="19">
    <location>
        <begin position="853"/>
        <end position="865"/>
    </location>
</feature>
<evidence type="ECO:0000256" key="4">
    <source>
        <dbReference type="ARBA" id="ARBA00022475"/>
    </source>
</evidence>
<dbReference type="SUPFAM" id="SSF56784">
    <property type="entry name" value="HAD-like"/>
    <property type="match status" value="1"/>
</dbReference>
<dbReference type="EC" id="7.2.2.12" evidence="16"/>
<dbReference type="SFLD" id="SFLDS00003">
    <property type="entry name" value="Haloacid_Dehalogenase"/>
    <property type="match status" value="1"/>
</dbReference>
<keyword evidence="7 18" id="KW-0479">Metal-binding</keyword>
<organism evidence="21 22">
    <name type="scientific">Salinicola lusitanus</name>
    <dbReference type="NCBI Taxonomy" id="1949085"/>
    <lineage>
        <taxon>Bacteria</taxon>
        <taxon>Pseudomonadati</taxon>
        <taxon>Pseudomonadota</taxon>
        <taxon>Gammaproteobacteria</taxon>
        <taxon>Oceanospirillales</taxon>
        <taxon>Halomonadaceae</taxon>
        <taxon>Salinicola</taxon>
    </lineage>
</organism>
<dbReference type="InterPro" id="IPR006122">
    <property type="entry name" value="HMA_Cu_ion-bd"/>
</dbReference>
<keyword evidence="9 18" id="KW-0547">Nucleotide-binding</keyword>
<dbReference type="InterPro" id="IPR023214">
    <property type="entry name" value="HAD_sf"/>
</dbReference>
<dbReference type="Gene3D" id="3.40.50.1000">
    <property type="entry name" value="HAD superfamily/HAD-like"/>
    <property type="match status" value="1"/>
</dbReference>
<dbReference type="PANTHER" id="PTHR48085">
    <property type="entry name" value="CADMIUM/ZINC-TRANSPORTING ATPASE HMA2-RELATED"/>
    <property type="match status" value="1"/>
</dbReference>
<evidence type="ECO:0000256" key="18">
    <source>
        <dbReference type="RuleBase" id="RU362081"/>
    </source>
</evidence>
<keyword evidence="14" id="KW-0406">Ion transport</keyword>
<evidence type="ECO:0000256" key="13">
    <source>
        <dbReference type="ARBA" id="ARBA00023008"/>
    </source>
</evidence>
<dbReference type="InterPro" id="IPR044492">
    <property type="entry name" value="P_typ_ATPase_HD_dom"/>
</dbReference>
<dbReference type="RefSeq" id="WP_342595548.1">
    <property type="nucleotide sequence ID" value="NZ_CP151919.1"/>
</dbReference>
<dbReference type="SUPFAM" id="SSF55008">
    <property type="entry name" value="HMA, heavy metal-associated domain"/>
    <property type="match status" value="2"/>
</dbReference>